<dbReference type="GO" id="GO:0004315">
    <property type="term" value="F:3-oxoacyl-[acyl-carrier-protein] synthase activity"/>
    <property type="evidence" value="ECO:0007669"/>
    <property type="project" value="InterPro"/>
</dbReference>
<dbReference type="PANTHER" id="PTHR43775:SF37">
    <property type="entry name" value="SI:DKEY-61P9.11"/>
    <property type="match status" value="1"/>
</dbReference>
<dbReference type="CDD" id="cd00833">
    <property type="entry name" value="PKS"/>
    <property type="match status" value="1"/>
</dbReference>
<protein>
    <submittedName>
        <fullName evidence="6">Ketoacyl-synt-domain-containing protein</fullName>
    </submittedName>
</protein>
<accession>A0A1Y2F319</accession>
<dbReference type="Pfam" id="PF23562">
    <property type="entry name" value="AMP-binding_C_3"/>
    <property type="match status" value="1"/>
</dbReference>
<dbReference type="SMART" id="SM00825">
    <property type="entry name" value="PKS_KS"/>
    <property type="match status" value="1"/>
</dbReference>
<dbReference type="Gene3D" id="3.30.70.3290">
    <property type="match status" value="2"/>
</dbReference>
<keyword evidence="2" id="KW-0597">Phosphoprotein</keyword>
<dbReference type="Pfam" id="PF00109">
    <property type="entry name" value="ketoacyl-synt"/>
    <property type="match status" value="1"/>
</dbReference>
<dbReference type="PROSITE" id="PS00606">
    <property type="entry name" value="KS3_1"/>
    <property type="match status" value="1"/>
</dbReference>
<keyword evidence="1" id="KW-0596">Phosphopantetheine</keyword>
<dbReference type="Proteomes" id="UP000193920">
    <property type="component" value="Unassembled WGS sequence"/>
</dbReference>
<dbReference type="EMBL" id="MCOG01000017">
    <property type="protein sequence ID" value="ORY78298.1"/>
    <property type="molecule type" value="Genomic_DNA"/>
</dbReference>
<evidence type="ECO:0000259" key="5">
    <source>
        <dbReference type="PROSITE" id="PS52004"/>
    </source>
</evidence>
<dbReference type="InterPro" id="IPR006162">
    <property type="entry name" value="Ppantetheine_attach_site"/>
</dbReference>
<dbReference type="Pfam" id="PF00550">
    <property type="entry name" value="PP-binding"/>
    <property type="match status" value="1"/>
</dbReference>
<dbReference type="InterPro" id="IPR016039">
    <property type="entry name" value="Thiolase-like"/>
</dbReference>
<evidence type="ECO:0000256" key="1">
    <source>
        <dbReference type="ARBA" id="ARBA00022450"/>
    </source>
</evidence>
<dbReference type="Gene3D" id="3.40.366.10">
    <property type="entry name" value="Malonyl-Coenzyme A Acyl Carrier Protein, domain 2"/>
    <property type="match status" value="1"/>
</dbReference>
<name>A0A1Y2F319_9FUNG</name>
<dbReference type="InterPro" id="IPR018201">
    <property type="entry name" value="Ketoacyl_synth_AS"/>
</dbReference>
<dbReference type="InterPro" id="IPR020841">
    <property type="entry name" value="PKS_Beta-ketoAc_synthase_dom"/>
</dbReference>
<dbReference type="InterPro" id="IPR001227">
    <property type="entry name" value="Ac_transferase_dom_sf"/>
</dbReference>
<dbReference type="InterPro" id="IPR000873">
    <property type="entry name" value="AMP-dep_synth/lig_dom"/>
</dbReference>
<dbReference type="GO" id="GO:0004312">
    <property type="term" value="F:fatty acid synthase activity"/>
    <property type="evidence" value="ECO:0007669"/>
    <property type="project" value="TreeGrafter"/>
</dbReference>
<dbReference type="Pfam" id="PF22621">
    <property type="entry name" value="CurL-like_PKS_C"/>
    <property type="match status" value="1"/>
</dbReference>
<reference evidence="6 7" key="1">
    <citation type="submission" date="2016-08" db="EMBL/GenBank/DDBJ databases">
        <title>A Parts List for Fungal Cellulosomes Revealed by Comparative Genomics.</title>
        <authorList>
            <consortium name="DOE Joint Genome Institute"/>
            <person name="Haitjema C.H."/>
            <person name="Gilmore S.P."/>
            <person name="Henske J.K."/>
            <person name="Solomon K.V."/>
            <person name="De Groot R."/>
            <person name="Kuo A."/>
            <person name="Mondo S.J."/>
            <person name="Salamov A.A."/>
            <person name="Labutti K."/>
            <person name="Zhao Z."/>
            <person name="Chiniquy J."/>
            <person name="Barry K."/>
            <person name="Brewer H.M."/>
            <person name="Purvine S.O."/>
            <person name="Wright A.T."/>
            <person name="Boxma B."/>
            <person name="Van Alen T."/>
            <person name="Hackstein J.H."/>
            <person name="Baker S.E."/>
            <person name="Grigoriev I.V."/>
            <person name="O'Malley M.A."/>
        </authorList>
    </citation>
    <scope>NUCLEOTIDE SEQUENCE [LARGE SCALE GENOMIC DNA]</scope>
    <source>
        <strain evidence="6 7">G1</strain>
    </source>
</reference>
<dbReference type="InterPro" id="IPR050091">
    <property type="entry name" value="PKS_NRPS_Biosynth_Enz"/>
</dbReference>
<dbReference type="GO" id="GO:0006633">
    <property type="term" value="P:fatty acid biosynthetic process"/>
    <property type="evidence" value="ECO:0007669"/>
    <property type="project" value="InterPro"/>
</dbReference>
<proteinExistence type="predicted"/>
<dbReference type="Pfam" id="PF02801">
    <property type="entry name" value="Ketoacyl-synt_C"/>
    <property type="match status" value="1"/>
</dbReference>
<dbReference type="InterPro" id="IPR042099">
    <property type="entry name" value="ANL_N_sf"/>
</dbReference>
<dbReference type="Gene3D" id="3.40.50.12780">
    <property type="entry name" value="N-terminal domain of ligase-like"/>
    <property type="match status" value="1"/>
</dbReference>
<dbReference type="STRING" id="1754190.A0A1Y2F319"/>
<dbReference type="SUPFAM" id="SSF53901">
    <property type="entry name" value="Thiolase-like"/>
    <property type="match status" value="1"/>
</dbReference>
<keyword evidence="3" id="KW-0808">Transferase</keyword>
<evidence type="ECO:0000256" key="3">
    <source>
        <dbReference type="ARBA" id="ARBA00022679"/>
    </source>
</evidence>
<dbReference type="OrthoDB" id="329835at2759"/>
<evidence type="ECO:0000313" key="7">
    <source>
        <dbReference type="Proteomes" id="UP000193920"/>
    </source>
</evidence>
<dbReference type="Gene3D" id="1.10.1200.10">
    <property type="entry name" value="ACP-like"/>
    <property type="match status" value="1"/>
</dbReference>
<comment type="caution">
    <text evidence="6">The sequence shown here is derived from an EMBL/GenBank/DDBJ whole genome shotgun (WGS) entry which is preliminary data.</text>
</comment>
<dbReference type="SUPFAM" id="SSF52151">
    <property type="entry name" value="FabD/lysophospholipase-like"/>
    <property type="match status" value="1"/>
</dbReference>
<evidence type="ECO:0000256" key="4">
    <source>
        <dbReference type="SAM" id="MobiDB-lite"/>
    </source>
</evidence>
<sequence length="1712" mass="193451">MDTSNITRKDYAKFVISNDMETSLKITYSNNLIEKMNYRFAASKNKPMIIAKENLLTKPFHGVPTKEFSYPWLSVSFSEFEALAKAMAYVINKRYHLEPQSRVAIIANSLPKNQLLTIALWYLRVITVEITPKIGNDVKQCWMRMLDMSMGFYDCVFKPFYQDHQEEEEWTWPWIYPITPDENLVSGKEGIRMVNMDGEAFMQEVLDAKEQGLFYERVGDNDDLITIGGTSSSAQAIIKNGQSSEMKFVGLHHRKAGHTFNSYLYKNLPLETNFLLVSPFHHLLGICQGLLHPIYNGGPLVYRTQSLDDIGVIAEMLLDDIMEKGVNETLIFSFQYAEWKKLKESGHPKWPIWEKAIRSKPIGCFQTGGAPPIPEVTKWLARELQLFPAEQYGSSESGVMMYCTGEPPLRGEEGYLKRIPWVDVYLNPLSEDDPNVGEAFIYSEQNFTGYIRRVEKGETAKNSPAPGLHVDIKADEVFVEIDGKKFYKTNDIFRRSPITGNYKYVSRMDDVITFSTGLKMNPVPFERTMVQFCKNVKLCCLLLDTTGTEAVCFVEPEWEAILMDNGELFKPSESPANTMSRDEIQHLSDLAQTQIWDAIYKILMDDSQSLTSWVKQLTKNNIVVVEYGDKFPTTDKGSLSRRVAKMKYSEILERISKIIHGEEDADNEDTNNNNGSSLSENNNAPSESEKELLVQEEVHQANPNFSGKSEEFLIMLIYQSIKEIIPSTPDFEQFVPEKSFTMYGIDSLTTVKLTNLLSRKLKKNYSPSIIFNYASPLLLAKYLAQPTQLASSLKAGPTNDSSCCNRKSNAIAIIGMGLRLPGAINNEKTLWSALVKGRDCVSNIPKDRKLHESYVNKPSNELNPGEHNVKKCGYYDSRTSGEKVSQFDAEFFNCLPEEAIGLDPKHRWILETSWEALENAGISPDSLEDSNTGVFVGIGDQQDHAQFMKECHRKKVVSYHNSNPSAIAGRLSYFYKLYGPSVTVDTACSTGATALHTACRSMIYGDCRLAMVTASKYLFYPEEFEMTSKARMTSPNGRCATFDKDADGYAPAEGCVTFILKCLEDAERDKDHILGVILGTSSGQSGFRQSISVPSFEGQARNIKRVMEIAGVNPSDISYVETHGTGTPYGDAIEIQGINQVYAGSHTPEHPLVIGSIKTNIGHTAETSGLAGIAKVLVAMKNKTIPRHLHFKTLNPEIDLKSVPLAIPTHNMKWETEEGKPRTALVSSYGLQGSAVNIILQEYIPPVQDEVDHANDHSVEKQLSRDIIGIKEKSLLTISARDKAALLVLGQKYINILDNMDADEDINNLCYTTNVGRQHFENRIVAVGEDVKSLSESLQDVMDKVFSFTEEEAASDEDEETSNNGKVDLDDHQTLAKKRVFKNIGMIFSSHYNQANSITDEMYKFACYLYRTYPVYAKALEECDRIISELSNFKVLLVNLIICMGELVQPDLLKEYKKQVDEDPCMAQFIILSMNYALTALLRHLNISINLVMGDGFGEVSAALACQKITLRNAFILIQYLCKNLRIKNGTTPSDETIRNKLTQIIIMKEAADKHHYGMGIKESNQAFYSCSLQQTLSKYDALSEDQWVKYVKSVIEKSDMKEEDQQAQFLTQYQEVLNKYNNGLSLFIHTASFVPTLLPKDNVVHCPLYGKEGTQAYDNFIQILCQIYEMGKTIQWTHFHERLDYETQKPFNLDKISLPVYPFQRKRFWPM</sequence>
<dbReference type="InterPro" id="IPR014031">
    <property type="entry name" value="Ketoacyl_synth_C"/>
</dbReference>
<dbReference type="InterPro" id="IPR014030">
    <property type="entry name" value="Ketoacyl_synth_N"/>
</dbReference>
<feature type="domain" description="Ketosynthase family 3 (KS3)" evidence="5">
    <location>
        <begin position="808"/>
        <end position="1242"/>
    </location>
</feature>
<dbReference type="SUPFAM" id="SSF47336">
    <property type="entry name" value="ACP-like"/>
    <property type="match status" value="1"/>
</dbReference>
<dbReference type="InterPro" id="IPR009081">
    <property type="entry name" value="PP-bd_ACP"/>
</dbReference>
<dbReference type="InterPro" id="IPR016035">
    <property type="entry name" value="Acyl_Trfase/lysoPLipase"/>
</dbReference>
<organism evidence="6 7">
    <name type="scientific">Neocallimastix californiae</name>
    <dbReference type="NCBI Taxonomy" id="1754190"/>
    <lineage>
        <taxon>Eukaryota</taxon>
        <taxon>Fungi</taxon>
        <taxon>Fungi incertae sedis</taxon>
        <taxon>Chytridiomycota</taxon>
        <taxon>Chytridiomycota incertae sedis</taxon>
        <taxon>Neocallimastigomycetes</taxon>
        <taxon>Neocallimastigales</taxon>
        <taxon>Neocallimastigaceae</taxon>
        <taxon>Neocallimastix</taxon>
    </lineage>
</organism>
<feature type="region of interest" description="Disordered" evidence="4">
    <location>
        <begin position="660"/>
        <end position="691"/>
    </location>
</feature>
<dbReference type="Gene3D" id="3.40.47.10">
    <property type="match status" value="1"/>
</dbReference>
<dbReference type="PROSITE" id="PS52004">
    <property type="entry name" value="KS3_2"/>
    <property type="match status" value="1"/>
</dbReference>
<evidence type="ECO:0000256" key="2">
    <source>
        <dbReference type="ARBA" id="ARBA00022553"/>
    </source>
</evidence>
<dbReference type="InterPro" id="IPR036736">
    <property type="entry name" value="ACP-like_sf"/>
</dbReference>
<dbReference type="Pfam" id="PF00501">
    <property type="entry name" value="AMP-binding"/>
    <property type="match status" value="1"/>
</dbReference>
<gene>
    <name evidence="6" type="ORF">LY90DRAFT_376780</name>
</gene>
<feature type="compositionally biased region" description="Low complexity" evidence="4">
    <location>
        <begin position="670"/>
        <end position="683"/>
    </location>
</feature>
<keyword evidence="7" id="KW-1185">Reference proteome</keyword>
<dbReference type="PROSITE" id="PS00012">
    <property type="entry name" value="PHOSPHOPANTETHEINE"/>
    <property type="match status" value="1"/>
</dbReference>
<dbReference type="PANTHER" id="PTHR43775">
    <property type="entry name" value="FATTY ACID SYNTHASE"/>
    <property type="match status" value="1"/>
</dbReference>
<dbReference type="SUPFAM" id="SSF56801">
    <property type="entry name" value="Acetyl-CoA synthetase-like"/>
    <property type="match status" value="1"/>
</dbReference>
<evidence type="ECO:0000313" key="6">
    <source>
        <dbReference type="EMBL" id="ORY78298.1"/>
    </source>
</evidence>